<keyword evidence="4" id="KW-1185">Reference proteome</keyword>
<keyword evidence="2" id="KW-0732">Signal</keyword>
<evidence type="ECO:0000313" key="3">
    <source>
        <dbReference type="EMBL" id="KAK0741276.1"/>
    </source>
</evidence>
<feature type="region of interest" description="Disordered" evidence="1">
    <location>
        <begin position="182"/>
        <end position="232"/>
    </location>
</feature>
<sequence>MDEPSAASRQWILLLSLTALLLSLVVLAHTASRYATAYLQAPGEVSAFLEALDSSIAENETYNTDIAKLKRVDDKARLARLLRDIQRGCDQLRDDLNGMLVGEVGSSYARLRNGARIFWAGNRIGLEAKLRRLDLLRMRFLVVHMGFITSIASEVAGRQQEAEAAAAAAAVAAAAVAETERPYHPLAAPRPGGYPRGLTDSIRAKPPLRRLTAPAPGTPGPPESVEGNHRRGWAGVVQELQRSPLLHKRHTSIEMSLTRTP</sequence>
<proteinExistence type="predicted"/>
<reference evidence="3" key="1">
    <citation type="submission" date="2023-06" db="EMBL/GenBank/DDBJ databases">
        <title>Genome-scale phylogeny and comparative genomics of the fungal order Sordariales.</title>
        <authorList>
            <consortium name="Lawrence Berkeley National Laboratory"/>
            <person name="Hensen N."/>
            <person name="Bonometti L."/>
            <person name="Westerberg I."/>
            <person name="Brannstrom I.O."/>
            <person name="Guillou S."/>
            <person name="Cros-Aarteil S."/>
            <person name="Calhoun S."/>
            <person name="Haridas S."/>
            <person name="Kuo A."/>
            <person name="Mondo S."/>
            <person name="Pangilinan J."/>
            <person name="Riley R."/>
            <person name="LaButti K."/>
            <person name="Andreopoulos B."/>
            <person name="Lipzen A."/>
            <person name="Chen C."/>
            <person name="Yanf M."/>
            <person name="Daum C."/>
            <person name="Ng V."/>
            <person name="Clum A."/>
            <person name="Steindorff A."/>
            <person name="Ohm R."/>
            <person name="Martin F."/>
            <person name="Silar P."/>
            <person name="Natvig D."/>
            <person name="Lalanne C."/>
            <person name="Gautier V."/>
            <person name="Ament-velasquez S.L."/>
            <person name="Kruys A."/>
            <person name="Hutchinson M.I."/>
            <person name="Powell A.J."/>
            <person name="Barry K."/>
            <person name="Miller A.N."/>
            <person name="Grigoriev I.V."/>
            <person name="Debuchy R."/>
            <person name="Gladieux P."/>
            <person name="Thoren M.H."/>
            <person name="Johannesson H."/>
        </authorList>
    </citation>
    <scope>NUCLEOTIDE SEQUENCE</scope>
    <source>
        <strain evidence="3">SMH3187-1</strain>
    </source>
</reference>
<evidence type="ECO:0000256" key="1">
    <source>
        <dbReference type="SAM" id="MobiDB-lite"/>
    </source>
</evidence>
<feature type="chain" id="PRO_5041236449" evidence="2">
    <location>
        <begin position="29"/>
        <end position="261"/>
    </location>
</feature>
<feature type="signal peptide" evidence="2">
    <location>
        <begin position="1"/>
        <end position="28"/>
    </location>
</feature>
<dbReference type="EMBL" id="JAUKUD010000006">
    <property type="protein sequence ID" value="KAK0741276.1"/>
    <property type="molecule type" value="Genomic_DNA"/>
</dbReference>
<comment type="caution">
    <text evidence="3">The sequence shown here is derived from an EMBL/GenBank/DDBJ whole genome shotgun (WGS) entry which is preliminary data.</text>
</comment>
<name>A0AA40EKZ8_9PEZI</name>
<dbReference type="AlphaFoldDB" id="A0AA40EKZ8"/>
<dbReference type="Proteomes" id="UP001172155">
    <property type="component" value="Unassembled WGS sequence"/>
</dbReference>
<evidence type="ECO:0000256" key="2">
    <source>
        <dbReference type="SAM" id="SignalP"/>
    </source>
</evidence>
<evidence type="ECO:0000313" key="4">
    <source>
        <dbReference type="Proteomes" id="UP001172155"/>
    </source>
</evidence>
<accession>A0AA40EKZ8</accession>
<organism evidence="3 4">
    <name type="scientific">Schizothecium vesticola</name>
    <dbReference type="NCBI Taxonomy" id="314040"/>
    <lineage>
        <taxon>Eukaryota</taxon>
        <taxon>Fungi</taxon>
        <taxon>Dikarya</taxon>
        <taxon>Ascomycota</taxon>
        <taxon>Pezizomycotina</taxon>
        <taxon>Sordariomycetes</taxon>
        <taxon>Sordariomycetidae</taxon>
        <taxon>Sordariales</taxon>
        <taxon>Schizotheciaceae</taxon>
        <taxon>Schizothecium</taxon>
    </lineage>
</organism>
<gene>
    <name evidence="3" type="ORF">B0T18DRAFT_228185</name>
</gene>
<protein>
    <submittedName>
        <fullName evidence="3">Uncharacterized protein</fullName>
    </submittedName>
</protein>